<keyword evidence="10" id="KW-1185">Reference proteome</keyword>
<protein>
    <recommendedName>
        <fullName evidence="11">Sulfate exporter family transporter</fullName>
    </recommendedName>
</protein>
<feature type="transmembrane region" description="Helical" evidence="8">
    <location>
        <begin position="281"/>
        <end position="300"/>
    </location>
</feature>
<dbReference type="RefSeq" id="WP_038091930.1">
    <property type="nucleotide sequence ID" value="NZ_JMIR01000031.1"/>
</dbReference>
<comment type="caution">
    <text evidence="9">The sequence shown here is derived from an EMBL/GenBank/DDBJ whole genome shotgun (WGS) entry which is preliminary data.</text>
</comment>
<feature type="transmembrane region" description="Helical" evidence="8">
    <location>
        <begin position="341"/>
        <end position="361"/>
    </location>
</feature>
<dbReference type="PANTHER" id="PTHR30106:SF2">
    <property type="entry name" value="UPF0324 INNER MEMBRANE PROTEIN YEIH"/>
    <property type="match status" value="1"/>
</dbReference>
<dbReference type="GO" id="GO:0005886">
    <property type="term" value="C:plasma membrane"/>
    <property type="evidence" value="ECO:0007669"/>
    <property type="project" value="UniProtKB-SubCell"/>
</dbReference>
<dbReference type="Proteomes" id="UP000027931">
    <property type="component" value="Unassembled WGS sequence"/>
</dbReference>
<reference evidence="9 10" key="1">
    <citation type="journal article" date="2013" name="Int. J. Syst. Evol. Microbiol.">
        <title>Tumebacillus flagellatus sp. nov., an alpha-amylase/pullulanase-producing bacterium isolated from cassava wastewater.</title>
        <authorList>
            <person name="Wang Q."/>
            <person name="Xie N."/>
            <person name="Qin Y."/>
            <person name="Shen N."/>
            <person name="Zhu J."/>
            <person name="Mi H."/>
            <person name="Huang R."/>
        </authorList>
    </citation>
    <scope>NUCLEOTIDE SEQUENCE [LARGE SCALE GENOMIC DNA]</scope>
    <source>
        <strain evidence="9 10">GST4</strain>
    </source>
</reference>
<dbReference type="InterPro" id="IPR018383">
    <property type="entry name" value="UPF0324_pro"/>
</dbReference>
<evidence type="ECO:0000313" key="10">
    <source>
        <dbReference type="Proteomes" id="UP000027931"/>
    </source>
</evidence>
<comment type="subcellular location">
    <subcellularLocation>
        <location evidence="1">Cell membrane</location>
        <topology evidence="1">Multi-pass membrane protein</topology>
    </subcellularLocation>
</comment>
<dbReference type="STRING" id="1157490.EL26_18610"/>
<keyword evidence="5 8" id="KW-1133">Transmembrane helix</keyword>
<feature type="transmembrane region" description="Helical" evidence="8">
    <location>
        <begin position="98"/>
        <end position="117"/>
    </location>
</feature>
<feature type="transmembrane region" description="Helical" evidence="8">
    <location>
        <begin position="34"/>
        <end position="53"/>
    </location>
</feature>
<accession>A0A074LHY5</accession>
<dbReference type="EMBL" id="JMIR01000031">
    <property type="protein sequence ID" value="KEO81851.1"/>
    <property type="molecule type" value="Genomic_DNA"/>
</dbReference>
<feature type="transmembrane region" description="Helical" evidence="8">
    <location>
        <begin position="312"/>
        <end position="329"/>
    </location>
</feature>
<dbReference type="PANTHER" id="PTHR30106">
    <property type="entry name" value="INNER MEMBRANE PROTEIN YEIH-RELATED"/>
    <property type="match status" value="1"/>
</dbReference>
<evidence type="ECO:0000256" key="7">
    <source>
        <dbReference type="SAM" id="MobiDB-lite"/>
    </source>
</evidence>
<organism evidence="9 10">
    <name type="scientific">Tumebacillus flagellatus</name>
    <dbReference type="NCBI Taxonomy" id="1157490"/>
    <lineage>
        <taxon>Bacteria</taxon>
        <taxon>Bacillati</taxon>
        <taxon>Bacillota</taxon>
        <taxon>Bacilli</taxon>
        <taxon>Bacillales</taxon>
        <taxon>Alicyclobacillaceae</taxon>
        <taxon>Tumebacillus</taxon>
    </lineage>
</organism>
<dbReference type="eggNOG" id="COG2855">
    <property type="taxonomic scope" value="Bacteria"/>
</dbReference>
<feature type="transmembrane region" description="Helical" evidence="8">
    <location>
        <begin position="159"/>
        <end position="181"/>
    </location>
</feature>
<evidence type="ECO:0008006" key="11">
    <source>
        <dbReference type="Google" id="ProtNLM"/>
    </source>
</evidence>
<feature type="region of interest" description="Disordered" evidence="7">
    <location>
        <begin position="248"/>
        <end position="271"/>
    </location>
</feature>
<gene>
    <name evidence="9" type="ORF">EL26_18610</name>
</gene>
<sequence length="363" mass="38093">MKIRSIRMWSGVALTAMLALIGKGLSLLPQLGMIGPMVLAILLGMAFSTWGPAIPQKSSTANVADGYTFASKYLLRAGIILLGVRLDLVALGHAGIRVLGTEIVLVALTMLVGYWIARRFGIDEKLAVIIAAGTAICGAAAAVAIAVQVKARSEQTVLGVAIVAVLGTVFTVLYTLLFPWLGLSNEAFGAFSGVTLHEIAHVIAAATPHGAESLDNGLLVKLSRVVLLAPVAMFVGWWSNRRESREHNAAVAPSTTASAGDRNETAKSAVPAKKRSGKAPIPYFVLGFLIVGALHTWQVLPASWTQPLIQTSLFLLTMGMAGLGLQVNIRALRGGGRAFQAALLLSCLLVVVGYGAVKVLLFP</sequence>
<evidence type="ECO:0000256" key="5">
    <source>
        <dbReference type="ARBA" id="ARBA00022989"/>
    </source>
</evidence>
<dbReference type="OrthoDB" id="9811391at2"/>
<dbReference type="AlphaFoldDB" id="A0A074LHY5"/>
<proteinExistence type="inferred from homology"/>
<evidence type="ECO:0000256" key="3">
    <source>
        <dbReference type="ARBA" id="ARBA00022475"/>
    </source>
</evidence>
<evidence type="ECO:0000256" key="6">
    <source>
        <dbReference type="ARBA" id="ARBA00023136"/>
    </source>
</evidence>
<name>A0A074LHY5_9BACL</name>
<evidence type="ECO:0000313" key="9">
    <source>
        <dbReference type="EMBL" id="KEO81851.1"/>
    </source>
</evidence>
<feature type="transmembrane region" description="Helical" evidence="8">
    <location>
        <begin position="218"/>
        <end position="238"/>
    </location>
</feature>
<keyword evidence="4 8" id="KW-0812">Transmembrane</keyword>
<comment type="similarity">
    <text evidence="2">Belongs to the UPF0324 family.</text>
</comment>
<keyword evidence="3" id="KW-1003">Cell membrane</keyword>
<keyword evidence="6 8" id="KW-0472">Membrane</keyword>
<evidence type="ECO:0000256" key="8">
    <source>
        <dbReference type="SAM" id="Phobius"/>
    </source>
</evidence>
<evidence type="ECO:0000256" key="4">
    <source>
        <dbReference type="ARBA" id="ARBA00022692"/>
    </source>
</evidence>
<evidence type="ECO:0000256" key="1">
    <source>
        <dbReference type="ARBA" id="ARBA00004651"/>
    </source>
</evidence>
<dbReference type="Pfam" id="PF03601">
    <property type="entry name" value="Cons_hypoth698"/>
    <property type="match status" value="1"/>
</dbReference>
<feature type="transmembrane region" description="Helical" evidence="8">
    <location>
        <begin position="126"/>
        <end position="147"/>
    </location>
</feature>
<evidence type="ECO:0000256" key="2">
    <source>
        <dbReference type="ARBA" id="ARBA00007977"/>
    </source>
</evidence>